<dbReference type="GO" id="GO:0008081">
    <property type="term" value="F:phosphoric diester hydrolase activity"/>
    <property type="evidence" value="ECO:0007669"/>
    <property type="project" value="InterPro"/>
</dbReference>
<comment type="caution">
    <text evidence="2">The sequence shown here is derived from an EMBL/GenBank/DDBJ whole genome shotgun (WGS) entry which is preliminary data.</text>
</comment>
<dbReference type="SUPFAM" id="SSF51695">
    <property type="entry name" value="PLC-like phosphodiesterases"/>
    <property type="match status" value="1"/>
</dbReference>
<dbReference type="PANTHER" id="PTHR46211:SF1">
    <property type="entry name" value="GLYCEROPHOSPHODIESTER PHOSPHODIESTERASE, CYTOPLASMIC"/>
    <property type="match status" value="1"/>
</dbReference>
<dbReference type="AlphaFoldDB" id="A0A0P9CY25"/>
<reference evidence="2 3" key="1">
    <citation type="submission" date="2015-09" db="EMBL/GenBank/DDBJ databases">
        <title>Draft genome sequence of Alicyclobacillus ferrooxydans DSM 22381.</title>
        <authorList>
            <person name="Hemp J."/>
        </authorList>
    </citation>
    <scope>NUCLEOTIDE SEQUENCE [LARGE SCALE GENOMIC DNA]</scope>
    <source>
        <strain evidence="2 3">TC-34</strain>
    </source>
</reference>
<keyword evidence="3" id="KW-1185">Reference proteome</keyword>
<dbReference type="Gene3D" id="3.20.20.190">
    <property type="entry name" value="Phosphatidylinositol (PI) phosphodiesterase"/>
    <property type="match status" value="1"/>
</dbReference>
<dbReference type="PANTHER" id="PTHR46211">
    <property type="entry name" value="GLYCEROPHOSPHORYL DIESTER PHOSPHODIESTERASE"/>
    <property type="match status" value="1"/>
</dbReference>
<dbReference type="CDD" id="cd08563">
    <property type="entry name" value="GDPD_TtGDE_like"/>
    <property type="match status" value="1"/>
</dbReference>
<dbReference type="PATRIC" id="fig|471514.4.peg.4255"/>
<dbReference type="InterPro" id="IPR030395">
    <property type="entry name" value="GP_PDE_dom"/>
</dbReference>
<dbReference type="GO" id="GO:0006629">
    <property type="term" value="P:lipid metabolic process"/>
    <property type="evidence" value="ECO:0007669"/>
    <property type="project" value="InterPro"/>
</dbReference>
<evidence type="ECO:0000313" key="3">
    <source>
        <dbReference type="Proteomes" id="UP000050482"/>
    </source>
</evidence>
<dbReference type="Pfam" id="PF03009">
    <property type="entry name" value="GDPD"/>
    <property type="match status" value="1"/>
</dbReference>
<gene>
    <name evidence="2" type="ORF">AN477_06385</name>
</gene>
<accession>A0A0P9CY25</accession>
<dbReference type="Proteomes" id="UP000050482">
    <property type="component" value="Unassembled WGS sequence"/>
</dbReference>
<sequence>MLTLQRTEVFGHRGWSARYPENTMAAFISALEIGVDGIEFDVHLTKDGEIVVIHDANLERTTNGHGCVEDYTLTELRQLDAGSWFHESFRGQVIPTLDEVLELVRLHIRPVKMNIELKYGRTPYAGLGENVWRKVTACGLASNTIISSFNHFALRDLKRDVPQAQVAILYTEGLVDPWRYAVFLDAEGLHPFHQSFDEEVVLDAHRAGRAVRPYTVNDVSIMKRLIQ</sequence>
<dbReference type="EMBL" id="LJCO01000030">
    <property type="protein sequence ID" value="KPV44678.1"/>
    <property type="molecule type" value="Genomic_DNA"/>
</dbReference>
<organism evidence="2 3">
    <name type="scientific">Alicyclobacillus ferrooxydans</name>
    <dbReference type="NCBI Taxonomy" id="471514"/>
    <lineage>
        <taxon>Bacteria</taxon>
        <taxon>Bacillati</taxon>
        <taxon>Bacillota</taxon>
        <taxon>Bacilli</taxon>
        <taxon>Bacillales</taxon>
        <taxon>Alicyclobacillaceae</taxon>
        <taxon>Alicyclobacillus</taxon>
    </lineage>
</organism>
<proteinExistence type="predicted"/>
<evidence type="ECO:0000259" key="1">
    <source>
        <dbReference type="PROSITE" id="PS51704"/>
    </source>
</evidence>
<dbReference type="STRING" id="471514.AN477_06385"/>
<name>A0A0P9CY25_9BACL</name>
<dbReference type="PROSITE" id="PS51704">
    <property type="entry name" value="GP_PDE"/>
    <property type="match status" value="1"/>
</dbReference>
<protein>
    <recommendedName>
        <fullName evidence="1">GP-PDE domain-containing protein</fullName>
    </recommendedName>
</protein>
<dbReference type="InterPro" id="IPR017946">
    <property type="entry name" value="PLC-like_Pdiesterase_TIM-brl"/>
</dbReference>
<evidence type="ECO:0000313" key="2">
    <source>
        <dbReference type="EMBL" id="KPV44678.1"/>
    </source>
</evidence>
<feature type="domain" description="GP-PDE" evidence="1">
    <location>
        <begin position="7"/>
        <end position="227"/>
    </location>
</feature>